<dbReference type="GO" id="GO:0008381">
    <property type="term" value="F:mechanosensitive monoatomic ion channel activity"/>
    <property type="evidence" value="ECO:0007669"/>
    <property type="project" value="InterPro"/>
</dbReference>
<keyword evidence="1" id="KW-0472">Membrane</keyword>
<dbReference type="EMBL" id="BLBS01000054">
    <property type="protein sequence ID" value="GET92224.1"/>
    <property type="molecule type" value="Genomic_DNA"/>
</dbReference>
<dbReference type="OrthoDB" id="243913at2759"/>
<dbReference type="Pfam" id="PF12166">
    <property type="entry name" value="Piezo_cap"/>
    <property type="match status" value="1"/>
</dbReference>
<comment type="caution">
    <text evidence="3">The sequence shown here is derived from an EMBL/GenBank/DDBJ whole genome shotgun (WGS) entry which is preliminary data.</text>
</comment>
<sequence length="203" mass="22167">MQRVNCTLTLHRVGRYRGFSCVKCAEGHQGNTTTATFAAGTATDSAGSPQAAPEAEINETSSPLAFVVASKNVAIVQSSFSLIPNVGIIALYTSFVLVMSSYIRNYFAGDAHRVVLLQVANPEPVTELLRYLYLARSSANDGQIGDLVLEQLLFLELLDLLRSPERLLELGGRRVNDYAGSTYRGALYHATRRPFALPDERRG</sequence>
<reference evidence="3" key="1">
    <citation type="submission" date="2019-11" db="EMBL/GenBank/DDBJ databases">
        <title>Leishmania tarentolae CDS.</title>
        <authorList>
            <person name="Goto Y."/>
            <person name="Yamagishi J."/>
        </authorList>
    </citation>
    <scope>NUCLEOTIDE SEQUENCE [LARGE SCALE GENOMIC DNA]</scope>
    <source>
        <strain evidence="3">Parrot Tar II</strain>
    </source>
</reference>
<keyword evidence="4" id="KW-1185">Reference proteome</keyword>
<evidence type="ECO:0000259" key="2">
    <source>
        <dbReference type="Pfam" id="PF12166"/>
    </source>
</evidence>
<dbReference type="InterPro" id="IPR027272">
    <property type="entry name" value="Piezo"/>
</dbReference>
<dbReference type="InterPro" id="IPR031334">
    <property type="entry name" value="Piezo_cap_dom"/>
</dbReference>
<dbReference type="GO" id="GO:0071260">
    <property type="term" value="P:cellular response to mechanical stimulus"/>
    <property type="evidence" value="ECO:0007669"/>
    <property type="project" value="TreeGrafter"/>
</dbReference>
<dbReference type="GO" id="GO:0050982">
    <property type="term" value="P:detection of mechanical stimulus"/>
    <property type="evidence" value="ECO:0007669"/>
    <property type="project" value="TreeGrafter"/>
</dbReference>
<dbReference type="GO" id="GO:0042391">
    <property type="term" value="P:regulation of membrane potential"/>
    <property type="evidence" value="ECO:0007669"/>
    <property type="project" value="TreeGrafter"/>
</dbReference>
<protein>
    <recommendedName>
        <fullName evidence="2">Piezo non-specific cation channel cap domain-containing protein</fullName>
    </recommendedName>
</protein>
<gene>
    <name evidence="3" type="ORF">LtaPh_3415000</name>
</gene>
<proteinExistence type="predicted"/>
<keyword evidence="1" id="KW-0812">Transmembrane</keyword>
<dbReference type="GO" id="GO:0016020">
    <property type="term" value="C:membrane"/>
    <property type="evidence" value="ECO:0007669"/>
    <property type="project" value="InterPro"/>
</dbReference>
<evidence type="ECO:0000313" key="4">
    <source>
        <dbReference type="Proteomes" id="UP000419144"/>
    </source>
</evidence>
<organism evidence="3 4">
    <name type="scientific">Leishmania tarentolae</name>
    <name type="common">Sauroleishmania tarentolae</name>
    <dbReference type="NCBI Taxonomy" id="5689"/>
    <lineage>
        <taxon>Eukaryota</taxon>
        <taxon>Discoba</taxon>
        <taxon>Euglenozoa</taxon>
        <taxon>Kinetoplastea</taxon>
        <taxon>Metakinetoplastina</taxon>
        <taxon>Trypanosomatida</taxon>
        <taxon>Trypanosomatidae</taxon>
        <taxon>Leishmaniinae</taxon>
        <taxon>Leishmania</taxon>
        <taxon>lizard Leishmania</taxon>
    </lineage>
</organism>
<dbReference type="PANTHER" id="PTHR13167:SF25">
    <property type="entry name" value="PIEZO-TYPE MECHANOSENSITIVE ION CHANNEL COMPONENT"/>
    <property type="match status" value="1"/>
</dbReference>
<dbReference type="VEuPathDB" id="TriTrypDB:LtaPh_3415000"/>
<evidence type="ECO:0000313" key="3">
    <source>
        <dbReference type="EMBL" id="GET92224.1"/>
    </source>
</evidence>
<dbReference type="AlphaFoldDB" id="A0A640KT77"/>
<accession>A0A640KT77</accession>
<name>A0A640KT77_LEITA</name>
<feature type="transmembrane region" description="Helical" evidence="1">
    <location>
        <begin position="82"/>
        <end position="103"/>
    </location>
</feature>
<dbReference type="Proteomes" id="UP000419144">
    <property type="component" value="Unassembled WGS sequence"/>
</dbReference>
<feature type="domain" description="Piezo non-specific cation channel cap" evidence="2">
    <location>
        <begin position="3"/>
        <end position="172"/>
    </location>
</feature>
<evidence type="ECO:0000256" key="1">
    <source>
        <dbReference type="SAM" id="Phobius"/>
    </source>
</evidence>
<dbReference type="PANTHER" id="PTHR13167">
    <property type="entry name" value="PIEZO-TYPE MECHANOSENSITIVE ION CHANNEL COMPONENT"/>
    <property type="match status" value="1"/>
</dbReference>
<dbReference type="GO" id="GO:0005261">
    <property type="term" value="F:monoatomic cation channel activity"/>
    <property type="evidence" value="ECO:0007669"/>
    <property type="project" value="TreeGrafter"/>
</dbReference>
<keyword evidence="1" id="KW-1133">Transmembrane helix</keyword>